<feature type="compositionally biased region" description="Basic and acidic residues" evidence="7">
    <location>
        <begin position="548"/>
        <end position="557"/>
    </location>
</feature>
<evidence type="ECO:0000256" key="8">
    <source>
        <dbReference type="SAM" id="Phobius"/>
    </source>
</evidence>
<keyword evidence="6 8" id="KW-0472">Membrane</keyword>
<evidence type="ECO:0000256" key="5">
    <source>
        <dbReference type="ARBA" id="ARBA00022989"/>
    </source>
</evidence>
<dbReference type="GO" id="GO:0005886">
    <property type="term" value="C:plasma membrane"/>
    <property type="evidence" value="ECO:0007669"/>
    <property type="project" value="UniProtKB-SubCell"/>
</dbReference>
<sequence length="639" mass="71509">MSLYIATKNPIFIILGIAILLYVAYIALKSTAKNASWKTADTDTHGSATWGSLKELANHYFVETPKELLDSLKKSFEGEYTRNGTILGIVNNKVLYQNNSTKPNRNVFVVGGPGSYKTQSVVITNLLNEKNNSIVVTDPKGELYEQTAMIKSKQGYEVHVVNFANMAHSDRFNPFDYIERDVQAEAVATNIVKSENKEGKQDVWFSTQRQLLKALILYVREEREPAQRNLGGVIKVLQQNDVEPEEGEVDSPLDKLFLRLGMESQARRAYELGFKKAKGDMKASIISSLLATLSKFTDNEVSAFTETSDFDLKDIGNKKIALYVIIPVMDDTYESFINLFFTQLFDALYKTASDNGAHLKNEVDFILDEFVNLGHFPKYEEFLATCRGYGIGVTTIVQTITQLQDKYGKEKAESILGNHAVKILLNAANDVTAKYFSELLGKSTVKVETGSESTSHSKETSTSKSDSYSYTSRSLMTSDEIIRMPDNQSVLIFSNQRPLIAKKAFQFELFPNIAGKEKLEQNAYVGQQDATQKARIERLNQEWKAIVEERKHPKDSQESTESQNDSAEPAEQQTDSSTDNSKEVTDSNDKATETSVKADKPVRGSANKVKESADDLPMDEDSFEDEWIETVSDDEVGSV</sequence>
<feature type="transmembrane region" description="Helical" evidence="8">
    <location>
        <begin position="12"/>
        <end position="28"/>
    </location>
</feature>
<keyword evidence="5 8" id="KW-1133">Transmembrane helix</keyword>
<evidence type="ECO:0000256" key="4">
    <source>
        <dbReference type="ARBA" id="ARBA00022692"/>
    </source>
</evidence>
<evidence type="ECO:0000256" key="7">
    <source>
        <dbReference type="SAM" id="MobiDB-lite"/>
    </source>
</evidence>
<protein>
    <submittedName>
        <fullName evidence="9">Type IV secretory system conjugative DNA transfer family protein</fullName>
    </submittedName>
</protein>
<gene>
    <name evidence="9" type="ORF">H7R52_18955</name>
</gene>
<keyword evidence="3" id="KW-1003">Cell membrane</keyword>
<feature type="compositionally biased region" description="Polar residues" evidence="7">
    <location>
        <begin position="559"/>
        <end position="579"/>
    </location>
</feature>
<dbReference type="PANTHER" id="PTHR37937:SF1">
    <property type="entry name" value="CONJUGATIVE TRANSFER: DNA TRANSPORT"/>
    <property type="match status" value="1"/>
</dbReference>
<organism evidence="9 10">
    <name type="scientific">Weissella confusa</name>
    <name type="common">Lactobacillus confusus</name>
    <dbReference type="NCBI Taxonomy" id="1583"/>
    <lineage>
        <taxon>Bacteria</taxon>
        <taxon>Bacillati</taxon>
        <taxon>Bacillota</taxon>
        <taxon>Bacilli</taxon>
        <taxon>Lactobacillales</taxon>
        <taxon>Lactobacillaceae</taxon>
        <taxon>Weissella</taxon>
    </lineage>
</organism>
<feature type="region of interest" description="Disordered" evidence="7">
    <location>
        <begin position="447"/>
        <end position="470"/>
    </location>
</feature>
<feature type="region of interest" description="Disordered" evidence="7">
    <location>
        <begin position="548"/>
        <end position="639"/>
    </location>
</feature>
<proteinExistence type="inferred from homology"/>
<feature type="compositionally biased region" description="Acidic residues" evidence="7">
    <location>
        <begin position="614"/>
        <end position="639"/>
    </location>
</feature>
<dbReference type="NCBIfam" id="NF045973">
    <property type="entry name" value="conju_CD1115"/>
    <property type="match status" value="1"/>
</dbReference>
<dbReference type="InterPro" id="IPR051539">
    <property type="entry name" value="T4SS-coupling_protein"/>
</dbReference>
<keyword evidence="4 8" id="KW-0812">Transmembrane</keyword>
<evidence type="ECO:0000256" key="1">
    <source>
        <dbReference type="ARBA" id="ARBA00004651"/>
    </source>
</evidence>
<evidence type="ECO:0000256" key="2">
    <source>
        <dbReference type="ARBA" id="ARBA00008806"/>
    </source>
</evidence>
<name>A0A923SP41_WEICO</name>
<feature type="compositionally biased region" description="Basic and acidic residues" evidence="7">
    <location>
        <begin position="580"/>
        <end position="613"/>
    </location>
</feature>
<comment type="subcellular location">
    <subcellularLocation>
        <location evidence="1">Cell membrane</location>
        <topology evidence="1">Multi-pass membrane protein</topology>
    </subcellularLocation>
</comment>
<dbReference type="Pfam" id="PF02534">
    <property type="entry name" value="T4SS-DNA_transf"/>
    <property type="match status" value="1"/>
</dbReference>
<evidence type="ECO:0000256" key="3">
    <source>
        <dbReference type="ARBA" id="ARBA00022475"/>
    </source>
</evidence>
<dbReference type="SUPFAM" id="SSF52540">
    <property type="entry name" value="P-loop containing nucleoside triphosphate hydrolases"/>
    <property type="match status" value="1"/>
</dbReference>
<dbReference type="PANTHER" id="PTHR37937">
    <property type="entry name" value="CONJUGATIVE TRANSFER: DNA TRANSPORT"/>
    <property type="match status" value="1"/>
</dbReference>
<dbReference type="Proteomes" id="UP000650485">
    <property type="component" value="Unassembled WGS sequence"/>
</dbReference>
<comment type="caution">
    <text evidence="9">The sequence shown here is derived from an EMBL/GenBank/DDBJ whole genome shotgun (WGS) entry which is preliminary data.</text>
</comment>
<accession>A0A923SP41</accession>
<dbReference type="AlphaFoldDB" id="A0A923SP41"/>
<evidence type="ECO:0000313" key="10">
    <source>
        <dbReference type="Proteomes" id="UP000650485"/>
    </source>
</evidence>
<dbReference type="CDD" id="cd01127">
    <property type="entry name" value="TrwB_TraG_TraD_VirD4"/>
    <property type="match status" value="1"/>
</dbReference>
<dbReference type="InterPro" id="IPR003688">
    <property type="entry name" value="TraG/VirD4"/>
</dbReference>
<evidence type="ECO:0000313" key="9">
    <source>
        <dbReference type="EMBL" id="MBC6499821.1"/>
    </source>
</evidence>
<dbReference type="InterPro" id="IPR027417">
    <property type="entry name" value="P-loop_NTPase"/>
</dbReference>
<evidence type="ECO:0000256" key="6">
    <source>
        <dbReference type="ARBA" id="ARBA00023136"/>
    </source>
</evidence>
<comment type="similarity">
    <text evidence="2">Belongs to the VirD4/TraG family.</text>
</comment>
<dbReference type="Gene3D" id="3.40.50.300">
    <property type="entry name" value="P-loop containing nucleotide triphosphate hydrolases"/>
    <property type="match status" value="2"/>
</dbReference>
<reference evidence="9" key="1">
    <citation type="submission" date="2020-08" db="EMBL/GenBank/DDBJ databases">
        <title>Complete genome sequence of Weissella confusa strain FS54 provides insights into metabolic potential.</title>
        <authorList>
            <person name="Fhoula I."/>
            <person name="Najjari A."/>
            <person name="Lekired A."/>
            <person name="Bessrour-Aouam N."/>
            <person name="Jaballah S."/>
            <person name="Klibi N."/>
            <person name="Ouzari H.-I."/>
        </authorList>
    </citation>
    <scope>NUCLEOTIDE SEQUENCE</scope>
    <source>
        <strain evidence="9">FS54</strain>
    </source>
</reference>
<dbReference type="EMBL" id="JACSZT010000023">
    <property type="protein sequence ID" value="MBC6499821.1"/>
    <property type="molecule type" value="Genomic_DNA"/>
</dbReference>